<dbReference type="InParanoid" id="A0A0D2AMB2"/>
<dbReference type="GO" id="GO:0000750">
    <property type="term" value="P:pheromone-dependent signal transduction involved in conjugation with cellular fusion"/>
    <property type="evidence" value="ECO:0007669"/>
    <property type="project" value="TreeGrafter"/>
</dbReference>
<feature type="compositionally biased region" description="Basic and acidic residues" evidence="1">
    <location>
        <begin position="312"/>
        <end position="321"/>
    </location>
</feature>
<feature type="transmembrane region" description="Helical" evidence="2">
    <location>
        <begin position="92"/>
        <end position="112"/>
    </location>
</feature>
<dbReference type="GO" id="GO:0004932">
    <property type="term" value="F:mating-type factor pheromone receptor activity"/>
    <property type="evidence" value="ECO:0007669"/>
    <property type="project" value="InterPro"/>
</dbReference>
<feature type="transmembrane region" description="Helical" evidence="2">
    <location>
        <begin position="285"/>
        <end position="304"/>
    </location>
</feature>
<name>A0A0D2AMB2_9PEZI</name>
<dbReference type="HOGENOM" id="CLU_035056_1_1_1"/>
<protein>
    <recommendedName>
        <fullName evidence="5">Pheromone alpha factor receptor</fullName>
    </recommendedName>
</protein>
<dbReference type="Proteomes" id="UP000053259">
    <property type="component" value="Unassembled WGS sequence"/>
</dbReference>
<dbReference type="AlphaFoldDB" id="A0A0D2AMB2"/>
<dbReference type="PANTHER" id="PTHR28009">
    <property type="entry name" value="PHEROMONE ALPHA FACTOR RECEPTOR"/>
    <property type="match status" value="1"/>
</dbReference>
<dbReference type="EMBL" id="KN847565">
    <property type="protein sequence ID" value="KIW00279.1"/>
    <property type="molecule type" value="Genomic_DNA"/>
</dbReference>
<dbReference type="PRINTS" id="PR00250">
    <property type="entry name" value="GPCRSTE2"/>
</dbReference>
<feature type="compositionally biased region" description="Low complexity" evidence="1">
    <location>
        <begin position="349"/>
        <end position="360"/>
    </location>
</feature>
<keyword evidence="2" id="KW-1133">Transmembrane helix</keyword>
<evidence type="ECO:0000256" key="2">
    <source>
        <dbReference type="SAM" id="Phobius"/>
    </source>
</evidence>
<dbReference type="InterPro" id="IPR000366">
    <property type="entry name" value="GPCR_STE2"/>
</dbReference>
<keyword evidence="4" id="KW-1185">Reference proteome</keyword>
<dbReference type="FunCoup" id="A0A0D2AMB2">
    <property type="interactions" value="70"/>
</dbReference>
<feature type="region of interest" description="Disordered" evidence="1">
    <location>
        <begin position="312"/>
        <end position="363"/>
    </location>
</feature>
<dbReference type="Pfam" id="PF02116">
    <property type="entry name" value="STE2"/>
    <property type="match status" value="1"/>
</dbReference>
<dbReference type="VEuPathDB" id="FungiDB:PV09_08169"/>
<dbReference type="GO" id="GO:0038038">
    <property type="term" value="C:G protein-coupled receptor homodimeric complex"/>
    <property type="evidence" value="ECO:0007669"/>
    <property type="project" value="TreeGrafter"/>
</dbReference>
<organism evidence="3 4">
    <name type="scientific">Verruconis gallopava</name>
    <dbReference type="NCBI Taxonomy" id="253628"/>
    <lineage>
        <taxon>Eukaryota</taxon>
        <taxon>Fungi</taxon>
        <taxon>Dikarya</taxon>
        <taxon>Ascomycota</taxon>
        <taxon>Pezizomycotina</taxon>
        <taxon>Dothideomycetes</taxon>
        <taxon>Pleosporomycetidae</taxon>
        <taxon>Venturiales</taxon>
        <taxon>Sympoventuriaceae</taxon>
        <taxon>Verruconis</taxon>
    </lineage>
</organism>
<reference evidence="3 4" key="1">
    <citation type="submission" date="2015-01" db="EMBL/GenBank/DDBJ databases">
        <title>The Genome Sequence of Ochroconis gallopava CBS43764.</title>
        <authorList>
            <consortium name="The Broad Institute Genomics Platform"/>
            <person name="Cuomo C."/>
            <person name="de Hoog S."/>
            <person name="Gorbushina A."/>
            <person name="Stielow B."/>
            <person name="Teixiera M."/>
            <person name="Abouelleil A."/>
            <person name="Chapman S.B."/>
            <person name="Priest M."/>
            <person name="Young S.K."/>
            <person name="Wortman J."/>
            <person name="Nusbaum C."/>
            <person name="Birren B."/>
        </authorList>
    </citation>
    <scope>NUCLEOTIDE SEQUENCE [LARGE SCALE GENOMIC DNA]</scope>
    <source>
        <strain evidence="3 4">CBS 43764</strain>
    </source>
</reference>
<proteinExistence type="predicted"/>
<dbReference type="RefSeq" id="XP_016210148.1">
    <property type="nucleotide sequence ID" value="XM_016362028.1"/>
</dbReference>
<dbReference type="STRING" id="253628.A0A0D2AMB2"/>
<feature type="transmembrane region" description="Helical" evidence="2">
    <location>
        <begin position="174"/>
        <end position="199"/>
    </location>
</feature>
<feature type="transmembrane region" description="Helical" evidence="2">
    <location>
        <begin position="149"/>
        <end position="167"/>
    </location>
</feature>
<feature type="transmembrane region" description="Helical" evidence="2">
    <location>
        <begin position="61"/>
        <end position="80"/>
    </location>
</feature>
<gene>
    <name evidence="3" type="ORF">PV09_08169</name>
</gene>
<evidence type="ECO:0000313" key="4">
    <source>
        <dbReference type="Proteomes" id="UP000053259"/>
    </source>
</evidence>
<dbReference type="PANTHER" id="PTHR28009:SF1">
    <property type="entry name" value="PHEROMONE ALPHA FACTOR RECEPTOR"/>
    <property type="match status" value="1"/>
</dbReference>
<dbReference type="Gene3D" id="1.10.287.920">
    <property type="entry name" value="Pheromone alpha factor receptor"/>
    <property type="match status" value="1"/>
</dbReference>
<feature type="transmembrane region" description="Helical" evidence="2">
    <location>
        <begin position="219"/>
        <end position="239"/>
    </location>
</feature>
<dbReference type="InterPro" id="IPR027458">
    <property type="entry name" value="STE2_TM1-TM2_sf"/>
</dbReference>
<dbReference type="OrthoDB" id="5402633at2759"/>
<dbReference type="GeneID" id="27316142"/>
<keyword evidence="2" id="KW-0472">Membrane</keyword>
<evidence type="ECO:0000256" key="1">
    <source>
        <dbReference type="SAM" id="MobiDB-lite"/>
    </source>
</evidence>
<keyword evidence="2" id="KW-0812">Transmembrane</keyword>
<evidence type="ECO:0008006" key="5">
    <source>
        <dbReference type="Google" id="ProtNLM"/>
    </source>
</evidence>
<feature type="transmembrane region" description="Helical" evidence="2">
    <location>
        <begin position="259"/>
        <end position="279"/>
    </location>
</feature>
<accession>A0A0D2AMB2</accession>
<sequence>MNASTGATAAVAAAMTTTVTSVDPWTQTMSWIQVLGTSQTTVPVPMEDLAEFTFQNIRLGLVYGAQVGLASLMLVTLLLLTRSDKRGSPIYMLNTLALFLDVLRGSMMAAWLDSTWNHPLVAFESDYSHITAGDKTKSLMADVFKVAELGVILSSLILQVCVMMATAPSHQRALVVGVACALALVTMCELLASTVVNAQNIVYLAPVASYALQYRLSDVASILQLVSAGFFLAIFVAKLAVAIRRRRRIGQRKFGPMQVVFIGSLQSMIIPVIFTAAQWNQYVDLGSLSMTMLAIQLPLTALWASTSIEARMDGEKPERAQKQPSEMLGSDRHLIGGQPTRKLDEDDLSTSTTSSELPSPMRNVGTAGTLCTLCEAAGAKNGRNVNLDVKTLERHIV</sequence>
<evidence type="ECO:0000313" key="3">
    <source>
        <dbReference type="EMBL" id="KIW00279.1"/>
    </source>
</evidence>